<dbReference type="GO" id="GO:1901135">
    <property type="term" value="P:carbohydrate derivative metabolic process"/>
    <property type="evidence" value="ECO:0007669"/>
    <property type="project" value="UniProtKB-ARBA"/>
</dbReference>
<feature type="binding site" evidence="8">
    <location>
        <position position="960"/>
    </location>
    <ligand>
        <name>Zn(2+)</name>
        <dbReference type="ChEBI" id="CHEBI:29105"/>
        <note>catalytic</note>
    </ligand>
</feature>
<keyword evidence="11" id="KW-1185">Reference proteome</keyword>
<evidence type="ECO:0000313" key="10">
    <source>
        <dbReference type="EnsemblMetazoa" id="PPA26654.1"/>
    </source>
</evidence>
<dbReference type="PRINTS" id="PR00480">
    <property type="entry name" value="ASTACIN"/>
</dbReference>
<organism evidence="10 11">
    <name type="scientific">Pristionchus pacificus</name>
    <name type="common">Parasitic nematode worm</name>
    <dbReference type="NCBI Taxonomy" id="54126"/>
    <lineage>
        <taxon>Eukaryota</taxon>
        <taxon>Metazoa</taxon>
        <taxon>Ecdysozoa</taxon>
        <taxon>Nematoda</taxon>
        <taxon>Chromadorea</taxon>
        <taxon>Rhabditida</taxon>
        <taxon>Rhabditina</taxon>
        <taxon>Diplogasteromorpha</taxon>
        <taxon>Diplogasteroidea</taxon>
        <taxon>Neodiplogasteridae</taxon>
        <taxon>Pristionchus</taxon>
    </lineage>
</organism>
<evidence type="ECO:0000256" key="6">
    <source>
        <dbReference type="ARBA" id="ARBA00023049"/>
    </source>
</evidence>
<dbReference type="InterPro" id="IPR015338">
    <property type="entry name" value="GT64_dom"/>
</dbReference>
<keyword evidence="8 9" id="KW-0645">Protease</keyword>
<dbReference type="InterPro" id="IPR006026">
    <property type="entry name" value="Peptidase_Metallo"/>
</dbReference>
<keyword evidence="5 8" id="KW-0862">Zinc</keyword>
<protein>
    <recommendedName>
        <fullName evidence="9">Metalloendopeptidase</fullName>
        <ecNumber evidence="9">3.4.24.-</ecNumber>
    </recommendedName>
</protein>
<feature type="active site" evidence="8">
    <location>
        <position position="957"/>
    </location>
</feature>
<gene>
    <name evidence="10" type="primary">WBGene00116208</name>
</gene>
<dbReference type="Gene3D" id="3.40.390.10">
    <property type="entry name" value="Collagenase (Catalytic Domain)"/>
    <property type="match status" value="1"/>
</dbReference>
<dbReference type="Pfam" id="PF01400">
    <property type="entry name" value="Astacin"/>
    <property type="match status" value="1"/>
</dbReference>
<dbReference type="InterPro" id="IPR024079">
    <property type="entry name" value="MetalloPept_cat_dom_sf"/>
</dbReference>
<comment type="subcellular location">
    <subcellularLocation>
        <location evidence="1">Endoplasmic reticulum membrane</location>
        <topology evidence="1">Single-pass type II membrane protein</topology>
    </subcellularLocation>
</comment>
<comment type="similarity">
    <text evidence="2">Belongs to the glycosyltransferase 47 family.</text>
</comment>
<dbReference type="InterPro" id="IPR029044">
    <property type="entry name" value="Nucleotide-diphossugar_trans"/>
</dbReference>
<dbReference type="InterPro" id="IPR001506">
    <property type="entry name" value="Peptidase_M12A"/>
</dbReference>
<dbReference type="PROSITE" id="PS51864">
    <property type="entry name" value="ASTACIN"/>
    <property type="match status" value="1"/>
</dbReference>
<dbReference type="AlphaFoldDB" id="A0A2A6C7X2"/>
<dbReference type="PROSITE" id="PS00022">
    <property type="entry name" value="EGF_1"/>
    <property type="match status" value="1"/>
</dbReference>
<proteinExistence type="inferred from homology"/>
<dbReference type="Gene3D" id="3.90.550.10">
    <property type="entry name" value="Spore Coat Polysaccharide Biosynthesis Protein SpsA, Chain A"/>
    <property type="match status" value="2"/>
</dbReference>
<dbReference type="InterPro" id="IPR034035">
    <property type="entry name" value="Astacin-like_dom"/>
</dbReference>
<evidence type="ECO:0000256" key="1">
    <source>
        <dbReference type="ARBA" id="ARBA00004648"/>
    </source>
</evidence>
<dbReference type="Proteomes" id="UP000005239">
    <property type="component" value="Unassembled WGS sequence"/>
</dbReference>
<keyword evidence="7" id="KW-1015">Disulfide bond</keyword>
<evidence type="ECO:0000256" key="7">
    <source>
        <dbReference type="ARBA" id="ARBA00023157"/>
    </source>
</evidence>
<dbReference type="GO" id="GO:0008270">
    <property type="term" value="F:zinc ion binding"/>
    <property type="evidence" value="ECO:0007669"/>
    <property type="project" value="UniProtKB-UniRule"/>
</dbReference>
<keyword evidence="4 8" id="KW-0479">Metal-binding</keyword>
<keyword evidence="8 9" id="KW-0378">Hydrolase</keyword>
<evidence type="ECO:0000256" key="5">
    <source>
        <dbReference type="ARBA" id="ARBA00022833"/>
    </source>
</evidence>
<feature type="binding site" evidence="8">
    <location>
        <position position="966"/>
    </location>
    <ligand>
        <name>Zn(2+)</name>
        <dbReference type="ChEBI" id="CHEBI:29105"/>
        <note>catalytic</note>
    </ligand>
</feature>
<sequence length="1220" mass="139308">MRIVMIHQLRRLLHMLLIATIVFFLYYVTCGAPSNYLDTHQKSEIPRHVQFGRRLTERSVESNETAVEVSESFDDFIDLSKCPPNRPISMFIKSTESPEYEKLFEAFIGSDYATKRENAACITIAFGASTSRNTIVIGSNDSSAIRAGSYLRSHRKGIDIVGFSNFDRKSPWTHPSPFLDKKKHRVCTITSGTESRIASADQIANETVKMMSSEPRKLRGCAFVFIKHPEDVEKSLRSVSPRAERKTPPERSKIKHDDLVASDDYTVFMEDFHGMGRVLRITTDRQFEMRRNGRIFLDRYLREPKGFARGVIELLSKRLALPLHFTFPITNPIPAKANEKFTVVILTFKRLETLKLMVAIFQSIEEVLQKIIIVWNNVNAPLPEGKILSKIQLQYIRPKKNSLNNRFLPWHKISTHCVLSIDDDIAVDSENLMLGFRTWQSERDRIVSFAPRRRENYLYEYFTSMPAAFRNYVDAHRNCEDIAMNYLVAHLSQRPIMTVAVGISLDLVKNLTGLSSRNNHQQVRTECVRFFEAAYGYNPMQSSFYQAAAHDITLICVRSPLIISRPLPVTFHPLIRPLFSPLDRSRRAMMLAPLSLLAISVLLPLSSPQCDPNGFDMTDLDYPKVCQRVATIDNGKITVGPPRDGFYRREEYDGRRMQPMSKKIHCLEEGAKQAVFGCTTYDCHEAGSVTHADLVACGMEVFDYPKLAWWIVVVVVPIFVLIATVVIVKRNVFGRIFKARRAYHDACEKARRNENLRKRIHEETERRERERAEEAKEAAANELPREDATQEHSGMAFHSIGIMLKSVVLFLVLFVLTVSARIGDEIEDVEYLKDDFVEEPFHSDMILTRVQEEYLFGDSQRIRRQTLADPVKRWPGNVVPISFEKGYPEERYQPIFEAIKFWTDNTCVRFRMAKEEDADRIEVRDSIACSSAVGKIGGVQPLNLAAACMKIGTIAHEIAHSLGVFHTQSRNDRDDYVEVEWENISPPMRHNFNKETPLERVDIHEIPYEFGSVMHYAEDDFAIDNNNSTLRAKAPNEIYQSSMLGRMPTFFDVLQMNKHLGCFDPCPAPLSCSNGGVQDVNNCSKCRCPIGWSGSNCDQRPPNTIVLNATTSPQVFKHRAGNKNVDTSLVYQEMFYLFKAQPGQLVKFTPKVIGTQWTNSCETMGIEVQVKADPRYAGVQMCDWRENYRPIVSPSNELIVLAYTRGGLSAVDFSYRSLPE</sequence>
<dbReference type="GO" id="GO:0004222">
    <property type="term" value="F:metalloendopeptidase activity"/>
    <property type="evidence" value="ECO:0000318"/>
    <property type="project" value="GO_Central"/>
</dbReference>
<reference evidence="10" key="2">
    <citation type="submission" date="2022-06" db="UniProtKB">
        <authorList>
            <consortium name="EnsemblMetazoa"/>
        </authorList>
    </citation>
    <scope>IDENTIFICATION</scope>
    <source>
        <strain evidence="10">PS312</strain>
    </source>
</reference>
<dbReference type="GO" id="GO:0006508">
    <property type="term" value="P:proteolysis"/>
    <property type="evidence" value="ECO:0007669"/>
    <property type="project" value="UniProtKB-KW"/>
</dbReference>
<evidence type="ECO:0000313" key="11">
    <source>
        <dbReference type="Proteomes" id="UP000005239"/>
    </source>
</evidence>
<dbReference type="EnsemblMetazoa" id="PPA26654.1">
    <property type="protein sequence ID" value="PPA26654.1"/>
    <property type="gene ID" value="WBGene00116208"/>
</dbReference>
<dbReference type="GO" id="GO:0005615">
    <property type="term" value="C:extracellular space"/>
    <property type="evidence" value="ECO:0000318"/>
    <property type="project" value="GO_Central"/>
</dbReference>
<name>A0A2A6C7X2_PRIPA</name>
<dbReference type="PANTHER" id="PTHR10127">
    <property type="entry name" value="DISCOIDIN, CUB, EGF, LAMININ , AND ZINC METALLOPROTEASE DOMAIN CONTAINING"/>
    <property type="match status" value="1"/>
</dbReference>
<accession>A0A2A6C7X2</accession>
<dbReference type="GO" id="GO:0005789">
    <property type="term" value="C:endoplasmic reticulum membrane"/>
    <property type="evidence" value="ECO:0007669"/>
    <property type="project" value="UniProtKB-SubCell"/>
</dbReference>
<comment type="caution">
    <text evidence="8">Lacks conserved residue(s) required for the propagation of feature annotation.</text>
</comment>
<dbReference type="SMART" id="SM00235">
    <property type="entry name" value="ZnMc"/>
    <property type="match status" value="1"/>
</dbReference>
<dbReference type="PROSITE" id="PS01186">
    <property type="entry name" value="EGF_2"/>
    <property type="match status" value="1"/>
</dbReference>
<dbReference type="EC" id="3.4.24.-" evidence="9"/>
<dbReference type="Pfam" id="PF09258">
    <property type="entry name" value="Glyco_transf_64"/>
    <property type="match status" value="2"/>
</dbReference>
<dbReference type="GO" id="GO:0016757">
    <property type="term" value="F:glycosyltransferase activity"/>
    <property type="evidence" value="ECO:0007669"/>
    <property type="project" value="InterPro"/>
</dbReference>
<evidence type="ECO:0000256" key="4">
    <source>
        <dbReference type="ARBA" id="ARBA00022723"/>
    </source>
</evidence>
<dbReference type="InterPro" id="IPR000742">
    <property type="entry name" value="EGF"/>
</dbReference>
<dbReference type="CDD" id="cd04280">
    <property type="entry name" value="ZnMc_astacin_like"/>
    <property type="match status" value="1"/>
</dbReference>
<evidence type="ECO:0000256" key="8">
    <source>
        <dbReference type="PROSITE-ProRule" id="PRU01211"/>
    </source>
</evidence>
<accession>A0A8R1YI16</accession>
<reference evidence="11" key="1">
    <citation type="journal article" date="2008" name="Nat. Genet.">
        <title>The Pristionchus pacificus genome provides a unique perspective on nematode lifestyle and parasitism.</title>
        <authorList>
            <person name="Dieterich C."/>
            <person name="Clifton S.W."/>
            <person name="Schuster L.N."/>
            <person name="Chinwalla A."/>
            <person name="Delehaunty K."/>
            <person name="Dinkelacker I."/>
            <person name="Fulton L."/>
            <person name="Fulton R."/>
            <person name="Godfrey J."/>
            <person name="Minx P."/>
            <person name="Mitreva M."/>
            <person name="Roeseler W."/>
            <person name="Tian H."/>
            <person name="Witte H."/>
            <person name="Yang S.P."/>
            <person name="Wilson R.K."/>
            <person name="Sommer R.J."/>
        </authorList>
    </citation>
    <scope>NUCLEOTIDE SEQUENCE [LARGE SCALE GENOMIC DNA]</scope>
    <source>
        <strain evidence="11">PS312</strain>
    </source>
</reference>
<evidence type="ECO:0000256" key="3">
    <source>
        <dbReference type="ARBA" id="ARBA00022679"/>
    </source>
</evidence>
<dbReference type="SUPFAM" id="SSF55486">
    <property type="entry name" value="Metalloproteases ('zincins'), catalytic domain"/>
    <property type="match status" value="1"/>
</dbReference>
<evidence type="ECO:0000256" key="2">
    <source>
        <dbReference type="ARBA" id="ARBA00010271"/>
    </source>
</evidence>
<dbReference type="SUPFAM" id="SSF53448">
    <property type="entry name" value="Nucleotide-diphospho-sugar transferases"/>
    <property type="match status" value="1"/>
</dbReference>
<evidence type="ECO:0000256" key="9">
    <source>
        <dbReference type="RuleBase" id="RU361183"/>
    </source>
</evidence>
<dbReference type="PANTHER" id="PTHR10127:SF793">
    <property type="entry name" value="ZINC METALLOPROTEINASE NAS-31"/>
    <property type="match status" value="1"/>
</dbReference>
<keyword evidence="3" id="KW-0808">Transferase</keyword>
<keyword evidence="6 8" id="KW-0482">Metalloprotease</keyword>
<comment type="cofactor">
    <cofactor evidence="8 9">
        <name>Zn(2+)</name>
        <dbReference type="ChEBI" id="CHEBI:29105"/>
    </cofactor>
    <text evidence="8 9">Binds 1 zinc ion per subunit.</text>
</comment>
<feature type="binding site" evidence="8">
    <location>
        <position position="956"/>
    </location>
    <ligand>
        <name>Zn(2+)</name>
        <dbReference type="ChEBI" id="CHEBI:29105"/>
        <note>catalytic</note>
    </ligand>
</feature>